<dbReference type="EMBL" id="BAAANY010000005">
    <property type="protein sequence ID" value="GAA1664592.1"/>
    <property type="molecule type" value="Genomic_DNA"/>
</dbReference>
<proteinExistence type="predicted"/>
<dbReference type="RefSeq" id="WP_344308001.1">
    <property type="nucleotide sequence ID" value="NZ_BAAANY010000005.1"/>
</dbReference>
<accession>A0ABP4S181</accession>
<dbReference type="Proteomes" id="UP001500618">
    <property type="component" value="Unassembled WGS sequence"/>
</dbReference>
<keyword evidence="2" id="KW-1185">Reference proteome</keyword>
<gene>
    <name evidence="1" type="ORF">GCM10009765_12680</name>
</gene>
<sequence>MRRVTVHVTGEISHRQVESGFRAALKADSEADLSPVQVAYLYGQYCDDLGAAANREGIEWLPATGDAYFSPPLTEQLVTEILLTTLENIQVDTRLRRRASRSSVA</sequence>
<reference evidence="2" key="1">
    <citation type="journal article" date="2019" name="Int. J. Syst. Evol. Microbiol.">
        <title>The Global Catalogue of Microorganisms (GCM) 10K type strain sequencing project: providing services to taxonomists for standard genome sequencing and annotation.</title>
        <authorList>
            <consortium name="The Broad Institute Genomics Platform"/>
            <consortium name="The Broad Institute Genome Sequencing Center for Infectious Disease"/>
            <person name="Wu L."/>
            <person name="Ma J."/>
        </authorList>
    </citation>
    <scope>NUCLEOTIDE SEQUENCE [LARGE SCALE GENOMIC DNA]</scope>
    <source>
        <strain evidence="2">JCM 14718</strain>
    </source>
</reference>
<name>A0ABP4S181_9ACTN</name>
<protein>
    <submittedName>
        <fullName evidence="1">Uncharacterized protein</fullName>
    </submittedName>
</protein>
<comment type="caution">
    <text evidence="1">The sequence shown here is derived from an EMBL/GenBank/DDBJ whole genome shotgun (WGS) entry which is preliminary data.</text>
</comment>
<organism evidence="1 2">
    <name type="scientific">Fodinicola feengrottensis</name>
    <dbReference type="NCBI Taxonomy" id="435914"/>
    <lineage>
        <taxon>Bacteria</taxon>
        <taxon>Bacillati</taxon>
        <taxon>Actinomycetota</taxon>
        <taxon>Actinomycetes</taxon>
        <taxon>Mycobacteriales</taxon>
        <taxon>Fodinicola</taxon>
    </lineage>
</organism>
<evidence type="ECO:0000313" key="2">
    <source>
        <dbReference type="Proteomes" id="UP001500618"/>
    </source>
</evidence>
<evidence type="ECO:0000313" key="1">
    <source>
        <dbReference type="EMBL" id="GAA1664592.1"/>
    </source>
</evidence>